<sequence>MALTDLSVLDARFAAAKEASLRLATATTAQKDAALEAVARILRERADEIVAANADDLAAGRARELSDGLLDRLRLDAARIASLADAVLEVVQLDDPVGETVSGRSLPSGVRIDQVRVPLGVVGAIYEARPNVTIDIAVLALKSGNAVVLRGGTAAEHTNRVLVEVLRSALESVGLPGDAVQTVDDFGREGARHLMQARQYIDVLIPRGSAGLISAVVDEAKVPVIETGAGVVHMFLDESARDDWAVDLVHNAKVQRPSVCNALETVLVHHAAAERLLPAVLDRLEASGVVVHGDERVRAVRPEVLPVSDDDFATEHMGLEISVAVVDSLDDALRHIRRFSTRHTESIVTNDLGNAERFLNEVDAAAVMVNASTRFTDGGEFGFGAEVGISTQKLHARGPMGLPELTSTKWLVRGAGHVRA</sequence>
<dbReference type="PANTHER" id="PTHR11063">
    <property type="entry name" value="GLUTAMATE SEMIALDEHYDE DEHYDROGENASE"/>
    <property type="match status" value="1"/>
</dbReference>
<keyword evidence="3 7" id="KW-0641">Proline biosynthesis</keyword>
<dbReference type="GO" id="GO:0004350">
    <property type="term" value="F:glutamate-5-semialdehyde dehydrogenase activity"/>
    <property type="evidence" value="ECO:0007669"/>
    <property type="project" value="UniProtKB-EC"/>
</dbReference>
<reference evidence="9 10" key="1">
    <citation type="submission" date="2022-03" db="EMBL/GenBank/DDBJ databases">
        <title>Mucilaginibacter sp. isolated from the gut of Protaetia brevitarsis seulensis larvae.</title>
        <authorList>
            <person name="Won M."/>
            <person name="Kim S.-J."/>
            <person name="Kwon S.-W."/>
        </authorList>
    </citation>
    <scope>NUCLEOTIDE SEQUENCE [LARGE SCALE GENOMIC DNA]</scope>
    <source>
        <strain evidence="9 10">CFWR-12</strain>
    </source>
</reference>
<evidence type="ECO:0000256" key="6">
    <source>
        <dbReference type="ARBA" id="ARBA00049024"/>
    </source>
</evidence>
<dbReference type="InterPro" id="IPR016161">
    <property type="entry name" value="Ald_DH/histidinol_DH"/>
</dbReference>
<dbReference type="PIRSF" id="PIRSF000151">
    <property type="entry name" value="GPR"/>
    <property type="match status" value="1"/>
</dbReference>
<proteinExistence type="inferred from homology"/>
<evidence type="ECO:0000256" key="1">
    <source>
        <dbReference type="ARBA" id="ARBA00004985"/>
    </source>
</evidence>
<comment type="subcellular location">
    <subcellularLocation>
        <location evidence="7">Cytoplasm</location>
    </subcellularLocation>
</comment>
<dbReference type="RefSeq" id="WP_243557521.1">
    <property type="nucleotide sequence ID" value="NZ_CP094528.1"/>
</dbReference>
<keyword evidence="5 7" id="KW-0560">Oxidoreductase</keyword>
<dbReference type="InterPro" id="IPR020593">
    <property type="entry name" value="G-glutamylP_reductase_CS"/>
</dbReference>
<keyword evidence="4 7" id="KW-0521">NADP</keyword>
<dbReference type="EC" id="1.2.1.41" evidence="7"/>
<evidence type="ECO:0000256" key="5">
    <source>
        <dbReference type="ARBA" id="ARBA00023002"/>
    </source>
</evidence>
<dbReference type="InterPro" id="IPR015590">
    <property type="entry name" value="Aldehyde_DH_dom"/>
</dbReference>
<feature type="domain" description="Aldehyde dehydrogenase" evidence="8">
    <location>
        <begin position="10"/>
        <end position="287"/>
    </location>
</feature>
<dbReference type="InterPro" id="IPR016162">
    <property type="entry name" value="Ald_DH_N"/>
</dbReference>
<dbReference type="SUPFAM" id="SSF53720">
    <property type="entry name" value="ALDH-like"/>
    <property type="match status" value="1"/>
</dbReference>
<comment type="catalytic activity">
    <reaction evidence="6 7">
        <text>L-glutamate 5-semialdehyde + phosphate + NADP(+) = L-glutamyl 5-phosphate + NADPH + H(+)</text>
        <dbReference type="Rhea" id="RHEA:19541"/>
        <dbReference type="ChEBI" id="CHEBI:15378"/>
        <dbReference type="ChEBI" id="CHEBI:43474"/>
        <dbReference type="ChEBI" id="CHEBI:57783"/>
        <dbReference type="ChEBI" id="CHEBI:58066"/>
        <dbReference type="ChEBI" id="CHEBI:58274"/>
        <dbReference type="ChEBI" id="CHEBI:58349"/>
        <dbReference type="EC" id="1.2.1.41"/>
    </reaction>
</comment>
<dbReference type="HAMAP" id="MF_00412">
    <property type="entry name" value="ProA"/>
    <property type="match status" value="1"/>
</dbReference>
<name>A0ABY4C126_9MICO</name>
<comment type="similarity">
    <text evidence="7">Belongs to the gamma-glutamyl phosphate reductase family.</text>
</comment>
<dbReference type="PROSITE" id="PS01223">
    <property type="entry name" value="PROA"/>
    <property type="match status" value="1"/>
</dbReference>
<dbReference type="NCBIfam" id="TIGR00407">
    <property type="entry name" value="proA"/>
    <property type="match status" value="1"/>
</dbReference>
<keyword evidence="2 7" id="KW-0028">Amino-acid biosynthesis</keyword>
<dbReference type="InterPro" id="IPR016163">
    <property type="entry name" value="Ald_DH_C"/>
</dbReference>
<keyword evidence="7" id="KW-0963">Cytoplasm</keyword>
<evidence type="ECO:0000259" key="8">
    <source>
        <dbReference type="Pfam" id="PF00171"/>
    </source>
</evidence>
<keyword evidence="10" id="KW-1185">Reference proteome</keyword>
<comment type="function">
    <text evidence="7">Catalyzes the NADPH-dependent reduction of L-glutamate 5-phosphate into L-glutamate 5-semialdehyde and phosphate. The product spontaneously undergoes cyclization to form 1-pyrroline-5-carboxylate.</text>
</comment>
<organism evidence="9 10">
    <name type="scientific">Agromyces larvae</name>
    <dbReference type="NCBI Taxonomy" id="2929802"/>
    <lineage>
        <taxon>Bacteria</taxon>
        <taxon>Bacillati</taxon>
        <taxon>Actinomycetota</taxon>
        <taxon>Actinomycetes</taxon>
        <taxon>Micrococcales</taxon>
        <taxon>Microbacteriaceae</taxon>
        <taxon>Agromyces</taxon>
    </lineage>
</organism>
<evidence type="ECO:0000256" key="3">
    <source>
        <dbReference type="ARBA" id="ARBA00022650"/>
    </source>
</evidence>
<dbReference type="CDD" id="cd07079">
    <property type="entry name" value="ALDH_F18-19_ProA-GPR"/>
    <property type="match status" value="1"/>
</dbReference>
<gene>
    <name evidence="7" type="primary">proA</name>
    <name evidence="9" type="ORF">MTO99_05020</name>
</gene>
<dbReference type="Pfam" id="PF00171">
    <property type="entry name" value="Aldedh"/>
    <property type="match status" value="1"/>
</dbReference>
<dbReference type="EMBL" id="CP094528">
    <property type="protein sequence ID" value="UOE45142.1"/>
    <property type="molecule type" value="Genomic_DNA"/>
</dbReference>
<dbReference type="InterPro" id="IPR000965">
    <property type="entry name" value="GPR_dom"/>
</dbReference>
<evidence type="ECO:0000313" key="10">
    <source>
        <dbReference type="Proteomes" id="UP000832097"/>
    </source>
</evidence>
<dbReference type="Gene3D" id="3.40.309.10">
    <property type="entry name" value="Aldehyde Dehydrogenase, Chain A, domain 2"/>
    <property type="match status" value="1"/>
</dbReference>
<evidence type="ECO:0000256" key="7">
    <source>
        <dbReference type="HAMAP-Rule" id="MF_00412"/>
    </source>
</evidence>
<dbReference type="Gene3D" id="3.40.605.10">
    <property type="entry name" value="Aldehyde Dehydrogenase, Chain A, domain 1"/>
    <property type="match status" value="1"/>
</dbReference>
<protein>
    <recommendedName>
        <fullName evidence="7">Gamma-glutamyl phosphate reductase</fullName>
        <shortName evidence="7">GPR</shortName>
        <ecNumber evidence="7">1.2.1.41</ecNumber>
    </recommendedName>
    <alternativeName>
        <fullName evidence="7">Glutamate-5-semialdehyde dehydrogenase</fullName>
    </alternativeName>
    <alternativeName>
        <fullName evidence="7">Glutamyl-gamma-semialdehyde dehydrogenase</fullName>
        <shortName evidence="7">GSA dehydrogenase</shortName>
    </alternativeName>
</protein>
<comment type="pathway">
    <text evidence="1 7">Amino-acid biosynthesis; L-proline biosynthesis; L-glutamate 5-semialdehyde from L-glutamate: step 2/2.</text>
</comment>
<dbReference type="PANTHER" id="PTHR11063:SF8">
    <property type="entry name" value="DELTA-1-PYRROLINE-5-CARBOXYLATE SYNTHASE"/>
    <property type="match status" value="1"/>
</dbReference>
<accession>A0ABY4C126</accession>
<evidence type="ECO:0000256" key="4">
    <source>
        <dbReference type="ARBA" id="ARBA00022857"/>
    </source>
</evidence>
<dbReference type="Proteomes" id="UP000832097">
    <property type="component" value="Chromosome"/>
</dbReference>
<dbReference type="InterPro" id="IPR012134">
    <property type="entry name" value="Glu-5-SA_DH"/>
</dbReference>
<dbReference type="NCBIfam" id="NF001221">
    <property type="entry name" value="PRK00197.1"/>
    <property type="match status" value="1"/>
</dbReference>
<evidence type="ECO:0000313" key="9">
    <source>
        <dbReference type="EMBL" id="UOE45142.1"/>
    </source>
</evidence>
<evidence type="ECO:0000256" key="2">
    <source>
        <dbReference type="ARBA" id="ARBA00022605"/>
    </source>
</evidence>